<reference evidence="3 4" key="1">
    <citation type="submission" date="2024-10" db="EMBL/GenBank/DDBJ databases">
        <title>Updated reference genomes for cyclostephanoid diatoms.</title>
        <authorList>
            <person name="Roberts W.R."/>
            <person name="Alverson A.J."/>
        </authorList>
    </citation>
    <scope>NUCLEOTIDE SEQUENCE [LARGE SCALE GENOMIC DNA]</scope>
    <source>
        <strain evidence="3 4">AJA232-27</strain>
    </source>
</reference>
<dbReference type="Gene3D" id="1.10.472.10">
    <property type="entry name" value="Cyclin-like"/>
    <property type="match status" value="1"/>
</dbReference>
<dbReference type="Proteomes" id="UP001530293">
    <property type="component" value="Unassembled WGS sequence"/>
</dbReference>
<gene>
    <name evidence="3" type="ORF">ACHAWU_009438</name>
</gene>
<dbReference type="EMBL" id="JALLBG020000099">
    <property type="protein sequence ID" value="KAL3765070.1"/>
    <property type="molecule type" value="Genomic_DNA"/>
</dbReference>
<organism evidence="3 4">
    <name type="scientific">Discostella pseudostelligera</name>
    <dbReference type="NCBI Taxonomy" id="259834"/>
    <lineage>
        <taxon>Eukaryota</taxon>
        <taxon>Sar</taxon>
        <taxon>Stramenopiles</taxon>
        <taxon>Ochrophyta</taxon>
        <taxon>Bacillariophyta</taxon>
        <taxon>Coscinodiscophyceae</taxon>
        <taxon>Thalassiosirophycidae</taxon>
        <taxon>Stephanodiscales</taxon>
        <taxon>Stephanodiscaceae</taxon>
        <taxon>Discostella</taxon>
    </lineage>
</organism>
<accession>A0ABD3MLZ5</accession>
<comment type="caution">
    <text evidence="3">The sequence shown here is derived from an EMBL/GenBank/DDBJ whole genome shotgun (WGS) entry which is preliminary data.</text>
</comment>
<name>A0ABD3MLZ5_9STRA</name>
<keyword evidence="4" id="KW-1185">Reference proteome</keyword>
<keyword evidence="2" id="KW-0732">Signal</keyword>
<evidence type="ECO:0000313" key="4">
    <source>
        <dbReference type="Proteomes" id="UP001530293"/>
    </source>
</evidence>
<proteinExistence type="predicted"/>
<feature type="region of interest" description="Disordered" evidence="1">
    <location>
        <begin position="76"/>
        <end position="101"/>
    </location>
</feature>
<sequence>MLQRKHASIPVLLPLCLTVLVTSTAIVAIHHPSALPSFSLQRCRKTLWTGTNCSHHECSNIQRNYERRWFKRRQLHRRHPSKIPRGGDQQQHETENSASQQHQMIPLSSLPIIDAKSVSLALRLTCETNRRLHHGTSIAAGAVTDFLSVQPCDVVRRDQQHVIPSSFTHTIPSVLETEQIEERRLEELTVFHCVQLGDRMRNGWHGNFTESQHQLKQMPRGPDLNSFLETLLCSVGAEKDSRPVSSNSSSSTRTITTKPPMEDEAQVILALTMLYLDRSTSSNSPLHLNSLTGQQGYPQCPHILPQTVHRLLLTALSIATKYVRGDKSVSNILREVANSMLDERHAISLNDMEKMEDWMLHAISSTMHATQHYHEMTWQISHDEISRLLRRWGGTFYPQRLAAHDLIRMEQQERFWREQSGTNHGHGNFWSDARSGSMEDPTTQDGQDQQWQYPGYH</sequence>
<feature type="compositionally biased region" description="Polar residues" evidence="1">
    <location>
        <begin position="440"/>
        <end position="457"/>
    </location>
</feature>
<feature type="signal peptide" evidence="2">
    <location>
        <begin position="1"/>
        <end position="23"/>
    </location>
</feature>
<feature type="region of interest" description="Disordered" evidence="1">
    <location>
        <begin position="420"/>
        <end position="457"/>
    </location>
</feature>
<evidence type="ECO:0000256" key="2">
    <source>
        <dbReference type="SAM" id="SignalP"/>
    </source>
</evidence>
<protein>
    <submittedName>
        <fullName evidence="3">Uncharacterized protein</fullName>
    </submittedName>
</protein>
<evidence type="ECO:0000256" key="1">
    <source>
        <dbReference type="SAM" id="MobiDB-lite"/>
    </source>
</evidence>
<dbReference type="AlphaFoldDB" id="A0ABD3MLZ5"/>
<feature type="chain" id="PRO_5044800618" evidence="2">
    <location>
        <begin position="24"/>
        <end position="457"/>
    </location>
</feature>
<evidence type="ECO:0000313" key="3">
    <source>
        <dbReference type="EMBL" id="KAL3765070.1"/>
    </source>
</evidence>